<keyword evidence="10" id="KW-0249">Electron transport</keyword>
<keyword evidence="7" id="KW-0597">Phosphoprotein</keyword>
<dbReference type="EMBL" id="GEDC01023247">
    <property type="protein sequence ID" value="JAS14051.1"/>
    <property type="molecule type" value="Transcribed_RNA"/>
</dbReference>
<keyword evidence="6" id="KW-0813">Transport</keyword>
<comment type="function">
    <text evidence="1">Accessory subunit of the mitochondrial membrane respiratory chain NADH dehydrogenase (Complex I), that is believed to be not involved in catalysis. Complex I functions in the transfer of electrons from NADH to the respiratory chain. The immediate electron acceptor for the enzyme is believed to be ubiquinone.</text>
</comment>
<evidence type="ECO:0000256" key="3">
    <source>
        <dbReference type="ARBA" id="ARBA00009508"/>
    </source>
</evidence>
<evidence type="ECO:0000256" key="9">
    <source>
        <dbReference type="ARBA" id="ARBA00022792"/>
    </source>
</evidence>
<evidence type="ECO:0000256" key="14">
    <source>
        <dbReference type="ARBA" id="ARBA00030192"/>
    </source>
</evidence>
<evidence type="ECO:0000256" key="7">
    <source>
        <dbReference type="ARBA" id="ARBA00022553"/>
    </source>
</evidence>
<keyword evidence="9" id="KW-0999">Mitochondrion inner membrane</keyword>
<keyword evidence="12" id="KW-0496">Mitochondrion</keyword>
<evidence type="ECO:0000256" key="10">
    <source>
        <dbReference type="ARBA" id="ARBA00022982"/>
    </source>
</evidence>
<dbReference type="InterPro" id="IPR045292">
    <property type="entry name" value="Complex1_LYR_NDUFB9_LYRM3"/>
</dbReference>
<comment type="similarity">
    <text evidence="3">Belongs to the complex I LYR family.</text>
</comment>
<keyword evidence="11" id="KW-0007">Acetylation</keyword>
<dbReference type="InterPro" id="IPR033034">
    <property type="entry name" value="NDUFB9"/>
</dbReference>
<dbReference type="GO" id="GO:0006120">
    <property type="term" value="P:mitochondrial electron transport, NADH to ubiquinone"/>
    <property type="evidence" value="ECO:0007669"/>
    <property type="project" value="InterPro"/>
</dbReference>
<evidence type="ECO:0000256" key="1">
    <source>
        <dbReference type="ARBA" id="ARBA00002920"/>
    </source>
</evidence>
<name>A0A1B6CL42_9HEMI</name>
<dbReference type="Pfam" id="PF05347">
    <property type="entry name" value="Complex1_LYR"/>
    <property type="match status" value="1"/>
</dbReference>
<evidence type="ECO:0000256" key="11">
    <source>
        <dbReference type="ARBA" id="ARBA00022990"/>
    </source>
</evidence>
<dbReference type="PANTHER" id="PTHR12868:SF0">
    <property type="entry name" value="NADH DEHYDROGENASE [UBIQUINONE] 1 BETA SUBCOMPLEX SUBUNIT 9"/>
    <property type="match status" value="1"/>
</dbReference>
<comment type="subunit">
    <text evidence="4">Mammalian complex I is composed of 45 different subunits.</text>
</comment>
<accession>A0A1B6CL42</accession>
<reference evidence="17" key="1">
    <citation type="submission" date="2015-12" db="EMBL/GenBank/DDBJ databases">
        <title>De novo transcriptome assembly of four potential Pierce s Disease insect vectors from Arizona vineyards.</title>
        <authorList>
            <person name="Tassone E.E."/>
        </authorList>
    </citation>
    <scope>NUCLEOTIDE SEQUENCE</scope>
</reference>
<dbReference type="InterPro" id="IPR008011">
    <property type="entry name" value="Complex1_LYR_dom"/>
</dbReference>
<keyword evidence="13" id="KW-0472">Membrane</keyword>
<evidence type="ECO:0000256" key="12">
    <source>
        <dbReference type="ARBA" id="ARBA00023128"/>
    </source>
</evidence>
<feature type="domain" description="Complex 1 LYR protein" evidence="16">
    <location>
        <begin position="14"/>
        <end position="70"/>
    </location>
</feature>
<evidence type="ECO:0000256" key="4">
    <source>
        <dbReference type="ARBA" id="ARBA00011790"/>
    </source>
</evidence>
<protein>
    <recommendedName>
        <fullName evidence="5">NADH dehydrogenase [ubiquinone] 1 beta subcomplex subunit 9</fullName>
    </recommendedName>
    <alternativeName>
        <fullName evidence="14">Complex I-B22</fullName>
    </alternativeName>
    <alternativeName>
        <fullName evidence="15">NADH-ubiquinone oxidoreductase B22 subunit</fullName>
    </alternativeName>
</protein>
<evidence type="ECO:0000256" key="13">
    <source>
        <dbReference type="ARBA" id="ARBA00023136"/>
    </source>
</evidence>
<evidence type="ECO:0000259" key="16">
    <source>
        <dbReference type="Pfam" id="PF05347"/>
    </source>
</evidence>
<dbReference type="PANTHER" id="PTHR12868">
    <property type="entry name" value="NADH-UBIQUINONE OXIDOREDUCTASE B22 SUBUNIT"/>
    <property type="match status" value="1"/>
</dbReference>
<dbReference type="GO" id="GO:0005743">
    <property type="term" value="C:mitochondrial inner membrane"/>
    <property type="evidence" value="ECO:0007669"/>
    <property type="project" value="UniProtKB-SubCell"/>
</dbReference>
<evidence type="ECO:0000256" key="15">
    <source>
        <dbReference type="ARBA" id="ARBA00032528"/>
    </source>
</evidence>
<evidence type="ECO:0000256" key="8">
    <source>
        <dbReference type="ARBA" id="ARBA00022660"/>
    </source>
</evidence>
<dbReference type="AlphaFoldDB" id="A0A1B6CL42"/>
<evidence type="ECO:0000256" key="5">
    <source>
        <dbReference type="ARBA" id="ARBA00018684"/>
    </source>
</evidence>
<keyword evidence="8" id="KW-0679">Respiratory chain</keyword>
<sequence length="145" mass="17776">MAIHIPLVITSHSRRVCKLYKRALRELENYYHYRPQLRYEATLMRARFDQNRNIKDPEKARKLLEDGEREVFKTAHYQPKVFPNQIGGIAYGRDHQIADWILDYWHPLEKAQYPEYFARREQRKKEFIEFWEKQYGKPTQDDAHH</sequence>
<gene>
    <name evidence="17" type="ORF">g.936</name>
</gene>
<proteinExistence type="inferred from homology"/>
<evidence type="ECO:0000256" key="6">
    <source>
        <dbReference type="ARBA" id="ARBA00022448"/>
    </source>
</evidence>
<dbReference type="CDD" id="cd20263">
    <property type="entry name" value="Complex1_LYR_NDUFB9_LYRM3"/>
    <property type="match status" value="1"/>
</dbReference>
<evidence type="ECO:0000313" key="17">
    <source>
        <dbReference type="EMBL" id="JAS14051.1"/>
    </source>
</evidence>
<comment type="subcellular location">
    <subcellularLocation>
        <location evidence="2">Mitochondrion inner membrane</location>
        <topology evidence="2">Peripheral membrane protein</topology>
        <orientation evidence="2">Matrix side</orientation>
    </subcellularLocation>
</comment>
<evidence type="ECO:0000256" key="2">
    <source>
        <dbReference type="ARBA" id="ARBA00004443"/>
    </source>
</evidence>
<organism evidence="17">
    <name type="scientific">Clastoptera arizonana</name>
    <name type="common">Arizona spittle bug</name>
    <dbReference type="NCBI Taxonomy" id="38151"/>
    <lineage>
        <taxon>Eukaryota</taxon>
        <taxon>Metazoa</taxon>
        <taxon>Ecdysozoa</taxon>
        <taxon>Arthropoda</taxon>
        <taxon>Hexapoda</taxon>
        <taxon>Insecta</taxon>
        <taxon>Pterygota</taxon>
        <taxon>Neoptera</taxon>
        <taxon>Paraneoptera</taxon>
        <taxon>Hemiptera</taxon>
        <taxon>Auchenorrhyncha</taxon>
        <taxon>Cercopoidea</taxon>
        <taxon>Clastopteridae</taxon>
        <taxon>Clastoptera</taxon>
    </lineage>
</organism>